<dbReference type="InterPro" id="IPR000504">
    <property type="entry name" value="RRM_dom"/>
</dbReference>
<protein>
    <recommendedName>
        <fullName evidence="4">RRM domain-containing protein</fullName>
    </recommendedName>
</protein>
<dbReference type="SUPFAM" id="SSF54928">
    <property type="entry name" value="RNA-binding domain, RBD"/>
    <property type="match status" value="1"/>
</dbReference>
<dbReference type="InterPro" id="IPR012677">
    <property type="entry name" value="Nucleotide-bd_a/b_plait_sf"/>
</dbReference>
<dbReference type="EMBL" id="CAUJNA010003335">
    <property type="protein sequence ID" value="CAJ1399423.1"/>
    <property type="molecule type" value="Genomic_DNA"/>
</dbReference>
<feature type="domain" description="RRM" evidence="4">
    <location>
        <begin position="395"/>
        <end position="472"/>
    </location>
</feature>
<keyword evidence="6" id="KW-1185">Reference proteome</keyword>
<feature type="region of interest" description="Disordered" evidence="3">
    <location>
        <begin position="78"/>
        <end position="100"/>
    </location>
</feature>
<accession>A0AA36J4D6</accession>
<dbReference type="Pfam" id="PF00076">
    <property type="entry name" value="RRM_1"/>
    <property type="match status" value="1"/>
</dbReference>
<evidence type="ECO:0000256" key="3">
    <source>
        <dbReference type="SAM" id="MobiDB-lite"/>
    </source>
</evidence>
<keyword evidence="1 2" id="KW-0694">RNA-binding</keyword>
<dbReference type="AlphaFoldDB" id="A0AA36J4D6"/>
<organism evidence="5 6">
    <name type="scientific">Effrenium voratum</name>
    <dbReference type="NCBI Taxonomy" id="2562239"/>
    <lineage>
        <taxon>Eukaryota</taxon>
        <taxon>Sar</taxon>
        <taxon>Alveolata</taxon>
        <taxon>Dinophyceae</taxon>
        <taxon>Suessiales</taxon>
        <taxon>Symbiodiniaceae</taxon>
        <taxon>Effrenium</taxon>
    </lineage>
</organism>
<evidence type="ECO:0000256" key="2">
    <source>
        <dbReference type="PROSITE-ProRule" id="PRU00176"/>
    </source>
</evidence>
<dbReference type="Proteomes" id="UP001178507">
    <property type="component" value="Unassembled WGS sequence"/>
</dbReference>
<evidence type="ECO:0000259" key="4">
    <source>
        <dbReference type="PROSITE" id="PS50102"/>
    </source>
</evidence>
<sequence>MKREDSTPPASEPMSVALEVEPAKAPRRITRVVSEKSLSDSILPFLRARANHEHWSKTAPPPWISSAQLKVKMAPVLAEESDEETPGPVASASDSRLLGLRGGPSESLQKLLGTRPNSDTVLAHPRVRAMLEQEEPAPRAQKKERMQLSELTPAAYYEGQIIKVIGSGILVDVQAIMPGLVRWKTLRGVPRKLLKQGGSLANLRVRKVDVDAQKLCLTLHGVGFGNDTVEERDYEAIKCRVSSWAVAPEEFEAQATAQDVKEVQQAFWGRGGESESAAGFGGGFGVRLHRADGEVRSPENCTGTAYEGSLKPIWFRSLPLESRWSTSDKMRRAGRIKGAYLKGADSKNAYVVVDSAPDVGLVAKVLNNFQVDNNHTLRADGVGEASVLTKFDRKRSVHLGGLPHRVTEADIRWVLSDAGEVDAVRIVRNKITQENQGFAFARFTSRASVKAALNLWRPNIRGKEVWISRVEDESSQDSWNSWQQPAAPHPATKRMEQKRQQRLRQKVRKRKDFDTSAKAAGLRTGKKKISRKKKLKEVKKKKKVKT</sequence>
<comment type="caution">
    <text evidence="5">The sequence shown here is derived from an EMBL/GenBank/DDBJ whole genome shotgun (WGS) entry which is preliminary data.</text>
</comment>
<feature type="region of interest" description="Disordered" evidence="3">
    <location>
        <begin position="477"/>
        <end position="546"/>
    </location>
</feature>
<reference evidence="5" key="1">
    <citation type="submission" date="2023-08" db="EMBL/GenBank/DDBJ databases">
        <authorList>
            <person name="Chen Y."/>
            <person name="Shah S."/>
            <person name="Dougan E. K."/>
            <person name="Thang M."/>
            <person name="Chan C."/>
        </authorList>
    </citation>
    <scope>NUCLEOTIDE SEQUENCE</scope>
</reference>
<gene>
    <name evidence="5" type="ORF">EVOR1521_LOCUS22959</name>
</gene>
<dbReference type="PANTHER" id="PTHR21245">
    <property type="entry name" value="HETEROGENEOUS NUCLEAR RIBONUCLEOPROTEIN"/>
    <property type="match status" value="1"/>
</dbReference>
<dbReference type="InterPro" id="IPR035979">
    <property type="entry name" value="RBD_domain_sf"/>
</dbReference>
<dbReference type="SMART" id="SM00360">
    <property type="entry name" value="RRM"/>
    <property type="match status" value="1"/>
</dbReference>
<evidence type="ECO:0000313" key="6">
    <source>
        <dbReference type="Proteomes" id="UP001178507"/>
    </source>
</evidence>
<name>A0AA36J4D6_9DINO</name>
<evidence type="ECO:0000313" key="5">
    <source>
        <dbReference type="EMBL" id="CAJ1399423.1"/>
    </source>
</evidence>
<proteinExistence type="predicted"/>
<dbReference type="GO" id="GO:0003723">
    <property type="term" value="F:RNA binding"/>
    <property type="evidence" value="ECO:0007669"/>
    <property type="project" value="UniProtKB-UniRule"/>
</dbReference>
<dbReference type="PROSITE" id="PS50102">
    <property type="entry name" value="RRM"/>
    <property type="match status" value="1"/>
</dbReference>
<evidence type="ECO:0000256" key="1">
    <source>
        <dbReference type="ARBA" id="ARBA00022884"/>
    </source>
</evidence>
<feature type="compositionally biased region" description="Basic residues" evidence="3">
    <location>
        <begin position="500"/>
        <end position="510"/>
    </location>
</feature>
<feature type="compositionally biased region" description="Basic residues" evidence="3">
    <location>
        <begin position="524"/>
        <end position="546"/>
    </location>
</feature>
<dbReference type="Gene3D" id="3.30.70.330">
    <property type="match status" value="1"/>
</dbReference>